<reference evidence="2" key="1">
    <citation type="submission" date="2013-09" db="EMBL/GenBank/DDBJ databases">
        <title>The Genome Sequence of Anopheles culicifacies species A.</title>
        <authorList>
            <consortium name="The Broad Institute Genomics Platform"/>
            <person name="Neafsey D.E."/>
            <person name="Besansky N."/>
            <person name="Howell P."/>
            <person name="Walton C."/>
            <person name="Young S.K."/>
            <person name="Zeng Q."/>
            <person name="Gargeya S."/>
            <person name="Fitzgerald M."/>
            <person name="Haas B."/>
            <person name="Abouelleil A."/>
            <person name="Allen A.W."/>
            <person name="Alvarado L."/>
            <person name="Arachchi H.M."/>
            <person name="Berlin A.M."/>
            <person name="Chapman S.B."/>
            <person name="Gainer-Dewar J."/>
            <person name="Goldberg J."/>
            <person name="Griggs A."/>
            <person name="Gujja S."/>
            <person name="Hansen M."/>
            <person name="Howarth C."/>
            <person name="Imamovic A."/>
            <person name="Ireland A."/>
            <person name="Larimer J."/>
            <person name="McCowan C."/>
            <person name="Murphy C."/>
            <person name="Pearson M."/>
            <person name="Poon T.W."/>
            <person name="Priest M."/>
            <person name="Roberts A."/>
            <person name="Saif S."/>
            <person name="Shea T."/>
            <person name="Sisk P."/>
            <person name="Sykes S."/>
            <person name="Wortman J."/>
            <person name="Nusbaum C."/>
            <person name="Birren B."/>
        </authorList>
    </citation>
    <scope>NUCLEOTIDE SEQUENCE [LARGE SCALE GENOMIC DNA]</scope>
    <source>
        <strain evidence="2">A-37</strain>
    </source>
</reference>
<proteinExistence type="predicted"/>
<dbReference type="Proteomes" id="UP000075883">
    <property type="component" value="Unassembled WGS sequence"/>
</dbReference>
<evidence type="ECO:0000313" key="2">
    <source>
        <dbReference type="Proteomes" id="UP000075883"/>
    </source>
</evidence>
<name>A0A182MIU6_9DIPT</name>
<sequence>MALTLRLKVLNSELIVPELPPDVPGVLPAVLPPLPGVCPDGLPDVWVVSNPSPTSSGAGCSCPSLSWAGMLRKPLAVLTKCGRKRCGMKRCRCDDRPDGPVVEGPLVLLLLLPPSLLPLLWYASMY</sequence>
<protein>
    <submittedName>
        <fullName evidence="1">Uncharacterized protein</fullName>
    </submittedName>
</protein>
<dbReference type="AlphaFoldDB" id="A0A182MIU6"/>
<keyword evidence="2" id="KW-1185">Reference proteome</keyword>
<organism evidence="1 2">
    <name type="scientific">Anopheles culicifacies</name>
    <dbReference type="NCBI Taxonomy" id="139723"/>
    <lineage>
        <taxon>Eukaryota</taxon>
        <taxon>Metazoa</taxon>
        <taxon>Ecdysozoa</taxon>
        <taxon>Arthropoda</taxon>
        <taxon>Hexapoda</taxon>
        <taxon>Insecta</taxon>
        <taxon>Pterygota</taxon>
        <taxon>Neoptera</taxon>
        <taxon>Endopterygota</taxon>
        <taxon>Diptera</taxon>
        <taxon>Nematocera</taxon>
        <taxon>Culicoidea</taxon>
        <taxon>Culicidae</taxon>
        <taxon>Anophelinae</taxon>
        <taxon>Anopheles</taxon>
        <taxon>culicifacies species complex</taxon>
    </lineage>
</organism>
<accession>A0A182MIU6</accession>
<evidence type="ECO:0000313" key="1">
    <source>
        <dbReference type="EnsemblMetazoa" id="ACUA019306-PA"/>
    </source>
</evidence>
<dbReference type="VEuPathDB" id="VectorBase:ACUA019306"/>
<dbReference type="EMBL" id="AXCM01000520">
    <property type="status" value="NOT_ANNOTATED_CDS"/>
    <property type="molecule type" value="Genomic_DNA"/>
</dbReference>
<dbReference type="EnsemblMetazoa" id="ACUA019306-RA">
    <property type="protein sequence ID" value="ACUA019306-PA"/>
    <property type="gene ID" value="ACUA019306"/>
</dbReference>
<reference evidence="1" key="2">
    <citation type="submission" date="2020-05" db="UniProtKB">
        <authorList>
            <consortium name="EnsemblMetazoa"/>
        </authorList>
    </citation>
    <scope>IDENTIFICATION</scope>
    <source>
        <strain evidence="1">A-37</strain>
    </source>
</reference>